<evidence type="ECO:0000313" key="15">
    <source>
        <dbReference type="Proteomes" id="UP000184391"/>
    </source>
</evidence>
<keyword evidence="5" id="KW-0808">Transferase</keyword>
<dbReference type="GO" id="GO:0046654">
    <property type="term" value="P:tetrahydrofolate biosynthetic process"/>
    <property type="evidence" value="ECO:0007669"/>
    <property type="project" value="UniProtKB-UniPathway"/>
</dbReference>
<evidence type="ECO:0000259" key="13">
    <source>
        <dbReference type="Pfam" id="PF01288"/>
    </source>
</evidence>
<dbReference type="GO" id="GO:0046656">
    <property type="term" value="P:folic acid biosynthetic process"/>
    <property type="evidence" value="ECO:0007669"/>
    <property type="project" value="UniProtKB-KW"/>
</dbReference>
<dbReference type="GO" id="GO:0003848">
    <property type="term" value="F:2-amino-4-hydroxy-6-hydroxymethyldihydropteridine diphosphokinase activity"/>
    <property type="evidence" value="ECO:0007669"/>
    <property type="project" value="UniProtKB-EC"/>
</dbReference>
<keyword evidence="9" id="KW-0289">Folate biosynthesis</keyword>
<evidence type="ECO:0000256" key="2">
    <source>
        <dbReference type="ARBA" id="ARBA00005810"/>
    </source>
</evidence>
<dbReference type="AlphaFoldDB" id="A0A1M7SZB3"/>
<evidence type="ECO:0000256" key="7">
    <source>
        <dbReference type="ARBA" id="ARBA00022777"/>
    </source>
</evidence>
<keyword evidence="15" id="KW-1185">Reference proteome</keyword>
<evidence type="ECO:0000256" key="8">
    <source>
        <dbReference type="ARBA" id="ARBA00022840"/>
    </source>
</evidence>
<dbReference type="InterPro" id="IPR035907">
    <property type="entry name" value="Hppk_sf"/>
</dbReference>
<evidence type="ECO:0000313" key="14">
    <source>
        <dbReference type="EMBL" id="SHN63757.1"/>
    </source>
</evidence>
<evidence type="ECO:0000256" key="5">
    <source>
        <dbReference type="ARBA" id="ARBA00022679"/>
    </source>
</evidence>
<reference evidence="15" key="1">
    <citation type="submission" date="2016-12" db="EMBL/GenBank/DDBJ databases">
        <authorList>
            <person name="Varghese N."/>
            <person name="Submissions S."/>
        </authorList>
    </citation>
    <scope>NUCLEOTIDE SEQUENCE [LARGE SCALE GENOMIC DNA]</scope>
    <source>
        <strain evidence="15">DSM 11032</strain>
    </source>
</reference>
<evidence type="ECO:0000256" key="4">
    <source>
        <dbReference type="ARBA" id="ARBA00016218"/>
    </source>
</evidence>
<evidence type="ECO:0000256" key="9">
    <source>
        <dbReference type="ARBA" id="ARBA00022909"/>
    </source>
</evidence>
<evidence type="ECO:0000256" key="10">
    <source>
        <dbReference type="ARBA" id="ARBA00029409"/>
    </source>
</evidence>
<proteinExistence type="inferred from homology"/>
<sequence>MAGLPKTSDRRRHLSSLYLIALGSNRRHACHGAPGRVVRAAQEELAAFGTVLARSRVIATAPIGAAQRRFANAALVLESERDPPALLAALKRTEREFGRRSGQRWGDRVLDCDIVLWSGGVWRSGGPRAGLSIPHPAFRDRAFVLGPACAIAPGWRDPVSGLSLAHLHARLTSPRPLPR</sequence>
<feature type="domain" description="7,8-dihydro-6-hydroxymethylpterin-pyrophosphokinase" evidence="13">
    <location>
        <begin position="20"/>
        <end position="153"/>
    </location>
</feature>
<dbReference type="PANTHER" id="PTHR43071">
    <property type="entry name" value="2-AMINO-4-HYDROXY-6-HYDROXYMETHYLDIHYDROPTERIDINE PYROPHOSPHOKINASE"/>
    <property type="match status" value="1"/>
</dbReference>
<evidence type="ECO:0000256" key="6">
    <source>
        <dbReference type="ARBA" id="ARBA00022741"/>
    </source>
</evidence>
<dbReference type="InterPro" id="IPR000550">
    <property type="entry name" value="Hppk"/>
</dbReference>
<dbReference type="PANTHER" id="PTHR43071:SF1">
    <property type="entry name" value="2-AMINO-4-HYDROXY-6-HYDROXYMETHYLDIHYDROPTERIDINE PYROPHOSPHOKINASE"/>
    <property type="match status" value="1"/>
</dbReference>
<name>A0A1M7SZB3_9SPHN</name>
<organism evidence="14 15">
    <name type="scientific">Erythrobacter sanguineus</name>
    <dbReference type="NCBI Taxonomy" id="198312"/>
    <lineage>
        <taxon>Bacteria</taxon>
        <taxon>Pseudomonadati</taxon>
        <taxon>Pseudomonadota</taxon>
        <taxon>Alphaproteobacteria</taxon>
        <taxon>Sphingomonadales</taxon>
        <taxon>Erythrobacteraceae</taxon>
        <taxon>Erythrobacter/Porphyrobacter group</taxon>
        <taxon>Erythrobacter</taxon>
    </lineage>
</organism>
<comment type="function">
    <text evidence="10">Catalyzes the transfer of pyrophosphate from adenosine triphosphate (ATP) to 6-hydroxymethyl-7,8-dihydropterin, an enzymatic step in folate biosynthesis pathway.</text>
</comment>
<gene>
    <name evidence="14" type="ORF">SAMN02745193_02644</name>
</gene>
<keyword evidence="6" id="KW-0547">Nucleotide-binding</keyword>
<evidence type="ECO:0000256" key="11">
    <source>
        <dbReference type="ARBA" id="ARBA00029766"/>
    </source>
</evidence>
<dbReference type="GO" id="GO:0005524">
    <property type="term" value="F:ATP binding"/>
    <property type="evidence" value="ECO:0007669"/>
    <property type="project" value="UniProtKB-KW"/>
</dbReference>
<dbReference type="UniPathway" id="UPA00077">
    <property type="reaction ID" value="UER00155"/>
</dbReference>
<dbReference type="CDD" id="cd00483">
    <property type="entry name" value="HPPK"/>
    <property type="match status" value="1"/>
</dbReference>
<dbReference type="GO" id="GO:0016301">
    <property type="term" value="F:kinase activity"/>
    <property type="evidence" value="ECO:0007669"/>
    <property type="project" value="UniProtKB-KW"/>
</dbReference>
<dbReference type="OrthoDB" id="9808041at2"/>
<dbReference type="Pfam" id="PF01288">
    <property type="entry name" value="HPPK"/>
    <property type="match status" value="1"/>
</dbReference>
<keyword evidence="8" id="KW-0067">ATP-binding</keyword>
<comment type="similarity">
    <text evidence="2">Belongs to the HPPK family.</text>
</comment>
<evidence type="ECO:0000256" key="3">
    <source>
        <dbReference type="ARBA" id="ARBA00013253"/>
    </source>
</evidence>
<accession>A0A1M7SZB3</accession>
<evidence type="ECO:0000256" key="1">
    <source>
        <dbReference type="ARBA" id="ARBA00005051"/>
    </source>
</evidence>
<dbReference type="Gene3D" id="3.30.70.560">
    <property type="entry name" value="7,8-Dihydro-6-hydroxymethylpterin-pyrophosphokinase HPPK"/>
    <property type="match status" value="1"/>
</dbReference>
<protein>
    <recommendedName>
        <fullName evidence="4">2-amino-4-hydroxy-6-hydroxymethyldihydropteridine pyrophosphokinase</fullName>
        <ecNumber evidence="3">2.7.6.3</ecNumber>
    </recommendedName>
    <alternativeName>
        <fullName evidence="11">6-hydroxymethyl-7,8-dihydropterin pyrophosphokinase</fullName>
    </alternativeName>
    <alternativeName>
        <fullName evidence="12">7,8-dihydro-6-hydroxymethylpterin-pyrophosphokinase</fullName>
    </alternativeName>
</protein>
<dbReference type="EMBL" id="FRDF01000016">
    <property type="protein sequence ID" value="SHN63757.1"/>
    <property type="molecule type" value="Genomic_DNA"/>
</dbReference>
<keyword evidence="7 14" id="KW-0418">Kinase</keyword>
<dbReference type="RefSeq" id="WP_072675472.1">
    <property type="nucleotide sequence ID" value="NZ_FRDF01000016.1"/>
</dbReference>
<comment type="pathway">
    <text evidence="1">Cofactor biosynthesis; tetrahydrofolate biosynthesis; 2-amino-4-hydroxy-6-hydroxymethyl-7,8-dihydropteridine diphosphate from 7,8-dihydroneopterin triphosphate: step 4/4.</text>
</comment>
<dbReference type="SUPFAM" id="SSF55083">
    <property type="entry name" value="6-hydroxymethyl-7,8-dihydropterin pyrophosphokinase, HPPK"/>
    <property type="match status" value="1"/>
</dbReference>
<evidence type="ECO:0000256" key="12">
    <source>
        <dbReference type="ARBA" id="ARBA00033413"/>
    </source>
</evidence>
<dbReference type="STRING" id="198312.SAMN02745193_02644"/>
<dbReference type="NCBIfam" id="TIGR01498">
    <property type="entry name" value="folK"/>
    <property type="match status" value="1"/>
</dbReference>
<dbReference type="Proteomes" id="UP000184391">
    <property type="component" value="Unassembled WGS sequence"/>
</dbReference>
<dbReference type="EC" id="2.7.6.3" evidence="3"/>